<name>A0A1M4DVM7_9ACTN</name>
<sequence length="235" mass="26142">MVATLLLKSGARGMYFSADSDESEQYSRAVSILTGTPLAEVLEAMEKGETADYDKLLNERLDMVRMDFNAAPTLDDIDNNVRAYAYLYGRWPEVIVVDNLRDVVYDEVAETHVAQENVLGWLKDLARQTQACVIVLHHVTGEWEDGTRPIPLSGLRGKVGKIPQMCLTLFTEEDEFGGQGLGIAIVKNRGGRASSAAKFTVVLDCDLSTMTIQDQDRDTGLELEPGFRRLMEEFT</sequence>
<evidence type="ECO:0000313" key="1">
    <source>
        <dbReference type="EMBL" id="SBO90598.1"/>
    </source>
</evidence>
<proteinExistence type="predicted"/>
<accession>A0A1M4DVM7</accession>
<protein>
    <submittedName>
        <fullName evidence="1">Phage protein</fullName>
    </submittedName>
</protein>
<gene>
    <name evidence="1" type="ORF">BN4615_P112</name>
</gene>
<dbReference type="Gene3D" id="3.40.50.300">
    <property type="entry name" value="P-loop containing nucleotide triphosphate hydrolases"/>
    <property type="match status" value="1"/>
</dbReference>
<reference evidence="1" key="1">
    <citation type="submission" date="2016-04" db="EMBL/GenBank/DDBJ databases">
        <authorList>
            <person name="Evans L.H."/>
            <person name="Alamgir A."/>
            <person name="Owens N."/>
            <person name="Weber N.D."/>
            <person name="Virtaneva K."/>
            <person name="Barbian K."/>
            <person name="Babar A."/>
            <person name="Rosenke K."/>
        </authorList>
    </citation>
    <scope>NUCLEOTIDE SEQUENCE</scope>
    <source>
        <strain evidence="1">Nono1</strain>
    </source>
</reference>
<organism evidence="1">
    <name type="scientific">Nonomuraea gerenzanensis</name>
    <dbReference type="NCBI Taxonomy" id="93944"/>
    <lineage>
        <taxon>Bacteria</taxon>
        <taxon>Bacillati</taxon>
        <taxon>Actinomycetota</taxon>
        <taxon>Actinomycetes</taxon>
        <taxon>Streptosporangiales</taxon>
        <taxon>Streptosporangiaceae</taxon>
        <taxon>Nonomuraea</taxon>
    </lineage>
</organism>
<dbReference type="SUPFAM" id="SSF52540">
    <property type="entry name" value="P-loop containing nucleoside triphosphate hydrolases"/>
    <property type="match status" value="1"/>
</dbReference>
<dbReference type="AlphaFoldDB" id="A0A1M4DVM7"/>
<dbReference type="InterPro" id="IPR027417">
    <property type="entry name" value="P-loop_NTPase"/>
</dbReference>
<dbReference type="EMBL" id="LT559118">
    <property type="protein sequence ID" value="SBO90598.1"/>
    <property type="molecule type" value="Genomic_DNA"/>
</dbReference>